<dbReference type="EMBL" id="GGEC01089616">
    <property type="protein sequence ID" value="MBX70100.1"/>
    <property type="molecule type" value="Transcribed_RNA"/>
</dbReference>
<organism evidence="2">
    <name type="scientific">Rhizophora mucronata</name>
    <name type="common">Asiatic mangrove</name>
    <dbReference type="NCBI Taxonomy" id="61149"/>
    <lineage>
        <taxon>Eukaryota</taxon>
        <taxon>Viridiplantae</taxon>
        <taxon>Streptophyta</taxon>
        <taxon>Embryophyta</taxon>
        <taxon>Tracheophyta</taxon>
        <taxon>Spermatophyta</taxon>
        <taxon>Magnoliopsida</taxon>
        <taxon>eudicotyledons</taxon>
        <taxon>Gunneridae</taxon>
        <taxon>Pentapetalae</taxon>
        <taxon>rosids</taxon>
        <taxon>fabids</taxon>
        <taxon>Malpighiales</taxon>
        <taxon>Rhizophoraceae</taxon>
        <taxon>Rhizophora</taxon>
    </lineage>
</organism>
<reference evidence="2" key="1">
    <citation type="submission" date="2018-02" db="EMBL/GenBank/DDBJ databases">
        <title>Rhizophora mucronata_Transcriptome.</title>
        <authorList>
            <person name="Meera S.P."/>
            <person name="Sreeshan A."/>
            <person name="Augustine A."/>
        </authorList>
    </citation>
    <scope>NUCLEOTIDE SEQUENCE</scope>
    <source>
        <tissue evidence="2">Leaf</tissue>
    </source>
</reference>
<sequence length="60" mass="6406">MLPSLKRRNGIADKSGSFPAANGGDLLSRTALRFRNFTAGNQTPIFKAANIIHSRGGGDY</sequence>
<evidence type="ECO:0000313" key="2">
    <source>
        <dbReference type="EMBL" id="MBX70100.1"/>
    </source>
</evidence>
<evidence type="ECO:0000256" key="1">
    <source>
        <dbReference type="SAM" id="MobiDB-lite"/>
    </source>
</evidence>
<name>A0A2P2QSV5_RHIMU</name>
<proteinExistence type="predicted"/>
<protein>
    <submittedName>
        <fullName evidence="2">Uncharacterized protein</fullName>
    </submittedName>
</protein>
<feature type="region of interest" description="Disordered" evidence="1">
    <location>
        <begin position="1"/>
        <end position="24"/>
    </location>
</feature>
<dbReference type="AlphaFoldDB" id="A0A2P2QSV5"/>
<accession>A0A2P2QSV5</accession>